<dbReference type="InterPro" id="IPR036812">
    <property type="entry name" value="NAD(P)_OxRdtase_dom_sf"/>
</dbReference>
<sequence>MRYRLFGRTGLRVSELFLGAMTFGESGGAGVSPEECGRMVDVYVEAGGNVVDTAVNYRDGESEAVLGEALKGRRDRFVVATKYTVTRDGTDPNAAGNHRKNLTRSLETSLRQLRTDHIDVYWVHMWDRHTPVEETMRALDDAVRAGKVLYVGISDAPAWFVARANTLAEWRDWTPFAGLQVPYSLLNRDVERELLPMAEAFGMTVAAWGPLGSGVLSGKYTRPGGPGEGTRRSVGSVSEHEHAVARAVQEVADELGVTPSQAAIAWTRAHSAAVHPIVGARTVGQLTDNLGAAEVRLPEEAVRKLEEVTGFRPGFPSEFIENASPHVFGEVSARLDGRVDGRL</sequence>
<keyword evidence="1" id="KW-0560">Oxidoreductase</keyword>
<name>A0A8T4J7G7_9ACTN</name>
<protein>
    <submittedName>
        <fullName evidence="3">Aldo/keto reductase</fullName>
    </submittedName>
</protein>
<dbReference type="InterPro" id="IPR050523">
    <property type="entry name" value="AKR_Detox_Biosynth"/>
</dbReference>
<reference evidence="3" key="1">
    <citation type="submission" date="2021-04" db="EMBL/GenBank/DDBJ databases">
        <title>Sequencing of actinobacteria type strains.</title>
        <authorList>
            <person name="Nguyen G.-S."/>
            <person name="Wentzel A."/>
        </authorList>
    </citation>
    <scope>NUCLEOTIDE SEQUENCE</scope>
    <source>
        <strain evidence="3">DSM 42095</strain>
    </source>
</reference>
<organism evidence="3 4">
    <name type="scientific">Streptomyces daliensis</name>
    <dbReference type="NCBI Taxonomy" id="299421"/>
    <lineage>
        <taxon>Bacteria</taxon>
        <taxon>Bacillati</taxon>
        <taxon>Actinomycetota</taxon>
        <taxon>Actinomycetes</taxon>
        <taxon>Kitasatosporales</taxon>
        <taxon>Streptomycetaceae</taxon>
        <taxon>Streptomyces</taxon>
    </lineage>
</organism>
<evidence type="ECO:0000313" key="4">
    <source>
        <dbReference type="Proteomes" id="UP000675554"/>
    </source>
</evidence>
<evidence type="ECO:0000256" key="1">
    <source>
        <dbReference type="ARBA" id="ARBA00023002"/>
    </source>
</evidence>
<dbReference type="SUPFAM" id="SSF51430">
    <property type="entry name" value="NAD(P)-linked oxidoreductase"/>
    <property type="match status" value="1"/>
</dbReference>
<dbReference type="Gene3D" id="3.20.20.100">
    <property type="entry name" value="NADP-dependent oxidoreductase domain"/>
    <property type="match status" value="1"/>
</dbReference>
<dbReference type="PANTHER" id="PTHR43364">
    <property type="entry name" value="NADH-SPECIFIC METHYLGLYOXAL REDUCTASE-RELATED"/>
    <property type="match status" value="1"/>
</dbReference>
<evidence type="ECO:0000313" key="3">
    <source>
        <dbReference type="EMBL" id="MBR7677584.1"/>
    </source>
</evidence>
<keyword evidence="4" id="KW-1185">Reference proteome</keyword>
<dbReference type="GO" id="GO:0005829">
    <property type="term" value="C:cytosol"/>
    <property type="evidence" value="ECO:0007669"/>
    <property type="project" value="TreeGrafter"/>
</dbReference>
<evidence type="ECO:0000259" key="2">
    <source>
        <dbReference type="Pfam" id="PF00248"/>
    </source>
</evidence>
<dbReference type="AlphaFoldDB" id="A0A8T4J7G7"/>
<comment type="caution">
    <text evidence="3">The sequence shown here is derived from an EMBL/GenBank/DDBJ whole genome shotgun (WGS) entry which is preliminary data.</text>
</comment>
<gene>
    <name evidence="3" type="ORF">KDA82_32265</name>
</gene>
<dbReference type="PANTHER" id="PTHR43364:SF4">
    <property type="entry name" value="NAD(P)-LINKED OXIDOREDUCTASE SUPERFAMILY PROTEIN"/>
    <property type="match status" value="1"/>
</dbReference>
<dbReference type="Proteomes" id="UP000675554">
    <property type="component" value="Unassembled WGS sequence"/>
</dbReference>
<dbReference type="CDD" id="cd19080">
    <property type="entry name" value="AKR_AKR9A_9B"/>
    <property type="match status" value="1"/>
</dbReference>
<dbReference type="EMBL" id="JAGSMN010000992">
    <property type="protein sequence ID" value="MBR7677584.1"/>
    <property type="molecule type" value="Genomic_DNA"/>
</dbReference>
<dbReference type="GO" id="GO:0016491">
    <property type="term" value="F:oxidoreductase activity"/>
    <property type="evidence" value="ECO:0007669"/>
    <property type="project" value="UniProtKB-KW"/>
</dbReference>
<feature type="domain" description="NADP-dependent oxidoreductase" evidence="2">
    <location>
        <begin position="16"/>
        <end position="308"/>
    </location>
</feature>
<accession>A0A8T4J7G7</accession>
<dbReference type="InterPro" id="IPR023210">
    <property type="entry name" value="NADP_OxRdtase_dom"/>
</dbReference>
<dbReference type="Pfam" id="PF00248">
    <property type="entry name" value="Aldo_ket_red"/>
    <property type="match status" value="1"/>
</dbReference>
<proteinExistence type="predicted"/>